<dbReference type="RefSeq" id="WP_189420004.1">
    <property type="nucleotide sequence ID" value="NZ_BMYZ01000003.1"/>
</dbReference>
<keyword evidence="1" id="KW-1133">Transmembrane helix</keyword>
<evidence type="ECO:0000313" key="3">
    <source>
        <dbReference type="Proteomes" id="UP000619761"/>
    </source>
</evidence>
<organism evidence="2 3">
    <name type="scientific">Cellvibrio zantedeschiae</name>
    <dbReference type="NCBI Taxonomy" id="1237077"/>
    <lineage>
        <taxon>Bacteria</taxon>
        <taxon>Pseudomonadati</taxon>
        <taxon>Pseudomonadota</taxon>
        <taxon>Gammaproteobacteria</taxon>
        <taxon>Cellvibrionales</taxon>
        <taxon>Cellvibrionaceae</taxon>
        <taxon>Cellvibrio</taxon>
    </lineage>
</organism>
<proteinExistence type="predicted"/>
<protein>
    <submittedName>
        <fullName evidence="2">Uncharacterized protein</fullName>
    </submittedName>
</protein>
<name>A0ABQ3B851_9GAMM</name>
<keyword evidence="1" id="KW-0812">Transmembrane</keyword>
<gene>
    <name evidence="2" type="ORF">GCM10011613_29550</name>
</gene>
<dbReference type="Proteomes" id="UP000619761">
    <property type="component" value="Unassembled WGS sequence"/>
</dbReference>
<feature type="transmembrane region" description="Helical" evidence="1">
    <location>
        <begin position="42"/>
        <end position="62"/>
    </location>
</feature>
<feature type="transmembrane region" description="Helical" evidence="1">
    <location>
        <begin position="12"/>
        <end position="30"/>
    </location>
</feature>
<evidence type="ECO:0000313" key="2">
    <source>
        <dbReference type="EMBL" id="GGY82797.1"/>
    </source>
</evidence>
<keyword evidence="3" id="KW-1185">Reference proteome</keyword>
<sequence>MFKVLFRFWLRRFIFTFSVALVALFCWNYNRYGLSQNMLINTWVWALLAAIVSSSLSTYWAYTRQCKVLKTHYEKRFDQKSE</sequence>
<accession>A0ABQ3B851</accession>
<evidence type="ECO:0000256" key="1">
    <source>
        <dbReference type="SAM" id="Phobius"/>
    </source>
</evidence>
<keyword evidence="1" id="KW-0472">Membrane</keyword>
<comment type="caution">
    <text evidence="2">The sequence shown here is derived from an EMBL/GenBank/DDBJ whole genome shotgun (WGS) entry which is preliminary data.</text>
</comment>
<dbReference type="EMBL" id="BMYZ01000003">
    <property type="protein sequence ID" value="GGY82797.1"/>
    <property type="molecule type" value="Genomic_DNA"/>
</dbReference>
<reference evidence="3" key="1">
    <citation type="journal article" date="2019" name="Int. J. Syst. Evol. Microbiol.">
        <title>The Global Catalogue of Microorganisms (GCM) 10K type strain sequencing project: providing services to taxonomists for standard genome sequencing and annotation.</title>
        <authorList>
            <consortium name="The Broad Institute Genomics Platform"/>
            <consortium name="The Broad Institute Genome Sequencing Center for Infectious Disease"/>
            <person name="Wu L."/>
            <person name="Ma J."/>
        </authorList>
    </citation>
    <scope>NUCLEOTIDE SEQUENCE [LARGE SCALE GENOMIC DNA]</scope>
    <source>
        <strain evidence="3">KCTC 32239</strain>
    </source>
</reference>